<evidence type="ECO:0000256" key="8">
    <source>
        <dbReference type="HAMAP-Rule" id="MF_00222"/>
    </source>
</evidence>
<dbReference type="NCBIfam" id="NF001319">
    <property type="entry name" value="PRK00258.3-3"/>
    <property type="match status" value="1"/>
</dbReference>
<feature type="binding site" evidence="8">
    <location>
        <position position="248"/>
    </location>
    <ligand>
        <name>shikimate</name>
        <dbReference type="ChEBI" id="CHEBI:36208"/>
    </ligand>
</feature>
<evidence type="ECO:0000259" key="11">
    <source>
        <dbReference type="Pfam" id="PF18317"/>
    </source>
</evidence>
<feature type="binding site" evidence="8">
    <location>
        <begin position="15"/>
        <end position="17"/>
    </location>
    <ligand>
        <name>shikimate</name>
        <dbReference type="ChEBI" id="CHEBI:36208"/>
    </ligand>
</feature>
<dbReference type="Pfam" id="PF18317">
    <property type="entry name" value="SDH_C"/>
    <property type="match status" value="1"/>
</dbReference>
<dbReference type="NCBIfam" id="TIGR00507">
    <property type="entry name" value="aroE"/>
    <property type="match status" value="1"/>
</dbReference>
<feature type="binding site" evidence="8">
    <location>
        <position position="218"/>
    </location>
    <ligand>
        <name>NADP(+)</name>
        <dbReference type="ChEBI" id="CHEBI:58349"/>
    </ligand>
</feature>
<evidence type="ECO:0000256" key="1">
    <source>
        <dbReference type="ARBA" id="ARBA00004871"/>
    </source>
</evidence>
<keyword evidence="5 8" id="KW-0560">Oxidoreductase</keyword>
<dbReference type="Pfam" id="PF01488">
    <property type="entry name" value="Shikimate_DH"/>
    <property type="match status" value="1"/>
</dbReference>
<evidence type="ECO:0000256" key="4">
    <source>
        <dbReference type="ARBA" id="ARBA00022857"/>
    </source>
</evidence>
<dbReference type="EMBL" id="CP134494">
    <property type="protein sequence ID" value="WNF21795.1"/>
    <property type="molecule type" value="Genomic_DNA"/>
</dbReference>
<comment type="subunit">
    <text evidence="8">Homodimer.</text>
</comment>
<evidence type="ECO:0000259" key="9">
    <source>
        <dbReference type="Pfam" id="PF01488"/>
    </source>
</evidence>
<dbReference type="PANTHER" id="PTHR21089">
    <property type="entry name" value="SHIKIMATE DEHYDROGENASE"/>
    <property type="match status" value="1"/>
</dbReference>
<dbReference type="Pfam" id="PF08501">
    <property type="entry name" value="Shikimate_dh_N"/>
    <property type="match status" value="1"/>
</dbReference>
<evidence type="ECO:0000256" key="3">
    <source>
        <dbReference type="ARBA" id="ARBA00022605"/>
    </source>
</evidence>
<dbReference type="InterPro" id="IPR022893">
    <property type="entry name" value="Shikimate_DH_fam"/>
</dbReference>
<feature type="binding site" evidence="8">
    <location>
        <position position="241"/>
    </location>
    <ligand>
        <name>NADP(+)</name>
        <dbReference type="ChEBI" id="CHEBI:58349"/>
    </ligand>
</feature>
<protein>
    <recommendedName>
        <fullName evidence="2 8">Shikimate dehydrogenase (NADP(+))</fullName>
        <shortName evidence="8">SDH</shortName>
        <ecNumber evidence="2 8">1.1.1.25</ecNumber>
    </recommendedName>
</protein>
<comment type="catalytic activity">
    <reaction evidence="7 8">
        <text>shikimate + NADP(+) = 3-dehydroshikimate + NADPH + H(+)</text>
        <dbReference type="Rhea" id="RHEA:17737"/>
        <dbReference type="ChEBI" id="CHEBI:15378"/>
        <dbReference type="ChEBI" id="CHEBI:16630"/>
        <dbReference type="ChEBI" id="CHEBI:36208"/>
        <dbReference type="ChEBI" id="CHEBI:57783"/>
        <dbReference type="ChEBI" id="CHEBI:58349"/>
        <dbReference type="EC" id="1.1.1.25"/>
    </reaction>
</comment>
<dbReference type="Gene3D" id="3.40.50.10860">
    <property type="entry name" value="Leucine Dehydrogenase, chain A, domain 1"/>
    <property type="match status" value="1"/>
</dbReference>
<keyword evidence="4 8" id="KW-0521">NADP</keyword>
<dbReference type="InterPro" id="IPR046346">
    <property type="entry name" value="Aminoacid_DH-like_N_sf"/>
</dbReference>
<feature type="domain" description="Quinate/shikimate 5-dehydrogenase/glutamyl-tRNA reductase" evidence="9">
    <location>
        <begin position="113"/>
        <end position="192"/>
    </location>
</feature>
<feature type="domain" description="Shikimate dehydrogenase substrate binding N-terminal" evidence="10">
    <location>
        <begin position="7"/>
        <end position="89"/>
    </location>
</feature>
<feature type="binding site" evidence="8">
    <location>
        <position position="220"/>
    </location>
    <ligand>
        <name>shikimate</name>
        <dbReference type="ChEBI" id="CHEBI:36208"/>
    </ligand>
</feature>
<dbReference type="PANTHER" id="PTHR21089:SF1">
    <property type="entry name" value="BIFUNCTIONAL 3-DEHYDROQUINATE DEHYDRATASE_SHIKIMATE DEHYDROGENASE, CHLOROPLASTIC"/>
    <property type="match status" value="1"/>
</dbReference>
<proteinExistence type="inferred from homology"/>
<dbReference type="GO" id="GO:0004764">
    <property type="term" value="F:shikimate 3-dehydrogenase (NADP+) activity"/>
    <property type="evidence" value="ECO:0007669"/>
    <property type="project" value="UniProtKB-EC"/>
</dbReference>
<feature type="binding site" evidence="8">
    <location>
        <begin position="150"/>
        <end position="155"/>
    </location>
    <ligand>
        <name>NADP(+)</name>
        <dbReference type="ChEBI" id="CHEBI:58349"/>
    </ligand>
</feature>
<dbReference type="CDD" id="cd01065">
    <property type="entry name" value="NAD_bind_Shikimate_DH"/>
    <property type="match status" value="1"/>
</dbReference>
<dbReference type="HAMAP" id="MF_00222">
    <property type="entry name" value="Shikimate_DH_AroE"/>
    <property type="match status" value="1"/>
</dbReference>
<dbReference type="InterPro" id="IPR006151">
    <property type="entry name" value="Shikm_DH/Glu-tRNA_Rdtase"/>
</dbReference>
<comment type="caution">
    <text evidence="8">Lacks conserved residue(s) required for the propagation of feature annotation.</text>
</comment>
<name>A0ABY9VDF7_9BACI</name>
<dbReference type="EC" id="1.1.1.25" evidence="2 8"/>
<keyword evidence="3 8" id="KW-0028">Amino-acid biosynthesis</keyword>
<evidence type="ECO:0000256" key="7">
    <source>
        <dbReference type="ARBA" id="ARBA00049442"/>
    </source>
</evidence>
<comment type="similarity">
    <text evidence="8">Belongs to the shikimate dehydrogenase family.</text>
</comment>
<accession>A0ABY9VDF7</accession>
<dbReference type="InterPro" id="IPR013708">
    <property type="entry name" value="Shikimate_DH-bd_N"/>
</dbReference>
<organism evidence="12 13">
    <name type="scientific">Mesobacillus jeotgali</name>
    <dbReference type="NCBI Taxonomy" id="129985"/>
    <lineage>
        <taxon>Bacteria</taxon>
        <taxon>Bacillati</taxon>
        <taxon>Bacillota</taxon>
        <taxon>Bacilli</taxon>
        <taxon>Bacillales</taxon>
        <taxon>Bacillaceae</taxon>
        <taxon>Mesobacillus</taxon>
    </lineage>
</organism>
<sequence>MKKLFGVIGDPIAHSMSPAMHNDLFELYGIDAVYLPFHVSKGNLEAAVKGLKALGVSGFNVTIPHKTDIIPYLDKVDPLARAIGAVNTVKNENGLLVGYNTDGPGFVKGLESMAADLASRSALIIGAGGAARAIYFSMAQAGIEKIDIYNRTTDKAEELVSSCPYKVESKVIGRVAAEKSLAYYQLVIQTTSIGMVPDTENLPLLPENLTQNSIVSDIIYNPLQTKFLKEAAKRGAAVQNGVGMFVFQGALAFEIWTGIFPDIERMETNVLRNLGG</sequence>
<dbReference type="InterPro" id="IPR036291">
    <property type="entry name" value="NAD(P)-bd_dom_sf"/>
</dbReference>
<feature type="active site" description="Proton acceptor" evidence="8">
    <location>
        <position position="66"/>
    </location>
</feature>
<evidence type="ECO:0000256" key="6">
    <source>
        <dbReference type="ARBA" id="ARBA00023141"/>
    </source>
</evidence>
<dbReference type="SUPFAM" id="SSF51735">
    <property type="entry name" value="NAD(P)-binding Rossmann-fold domains"/>
    <property type="match status" value="1"/>
</dbReference>
<comment type="pathway">
    <text evidence="1 8">Metabolic intermediate biosynthesis; chorismate biosynthesis; chorismate from D-erythrose 4-phosphate and phosphoenolpyruvate: step 4/7.</text>
</comment>
<feature type="domain" description="SDH C-terminal" evidence="11">
    <location>
        <begin position="241"/>
        <end position="267"/>
    </location>
</feature>
<feature type="binding site" evidence="8">
    <location>
        <begin position="126"/>
        <end position="130"/>
    </location>
    <ligand>
        <name>NADP(+)</name>
        <dbReference type="ChEBI" id="CHEBI:58349"/>
    </ligand>
</feature>
<evidence type="ECO:0000256" key="2">
    <source>
        <dbReference type="ARBA" id="ARBA00012962"/>
    </source>
</evidence>
<dbReference type="Proteomes" id="UP001303324">
    <property type="component" value="Chromosome"/>
</dbReference>
<evidence type="ECO:0000313" key="12">
    <source>
        <dbReference type="EMBL" id="WNF21795.1"/>
    </source>
</evidence>
<keyword evidence="13" id="KW-1185">Reference proteome</keyword>
<evidence type="ECO:0000259" key="10">
    <source>
        <dbReference type="Pfam" id="PF08501"/>
    </source>
</evidence>
<feature type="binding site" evidence="8">
    <location>
        <position position="102"/>
    </location>
    <ligand>
        <name>shikimate</name>
        <dbReference type="ChEBI" id="CHEBI:36208"/>
    </ligand>
</feature>
<evidence type="ECO:0000256" key="5">
    <source>
        <dbReference type="ARBA" id="ARBA00023002"/>
    </source>
</evidence>
<dbReference type="Gene3D" id="3.40.50.720">
    <property type="entry name" value="NAD(P)-binding Rossmann-like Domain"/>
    <property type="match status" value="1"/>
</dbReference>
<dbReference type="SUPFAM" id="SSF53223">
    <property type="entry name" value="Aminoacid dehydrogenase-like, N-terminal domain"/>
    <property type="match status" value="1"/>
</dbReference>
<keyword evidence="6 8" id="KW-0057">Aromatic amino acid biosynthesis</keyword>
<feature type="binding site" evidence="8">
    <location>
        <position position="62"/>
    </location>
    <ligand>
        <name>shikimate</name>
        <dbReference type="ChEBI" id="CHEBI:36208"/>
    </ligand>
</feature>
<evidence type="ECO:0000313" key="13">
    <source>
        <dbReference type="Proteomes" id="UP001303324"/>
    </source>
</evidence>
<gene>
    <name evidence="8 12" type="primary">aroE</name>
    <name evidence="12" type="ORF">RH061_16600</name>
</gene>
<dbReference type="InterPro" id="IPR041121">
    <property type="entry name" value="SDH_C"/>
</dbReference>
<feature type="binding site" evidence="8">
    <location>
        <position position="87"/>
    </location>
    <ligand>
        <name>shikimate</name>
        <dbReference type="ChEBI" id="CHEBI:36208"/>
    </ligand>
</feature>
<reference evidence="12 13" key="1">
    <citation type="submission" date="2023-09" db="EMBL/GenBank/DDBJ databases">
        <title>Microbial mechanism of fulvic acid promoting antimony reduction mineralization in rice fields.</title>
        <authorList>
            <person name="Chen G."/>
            <person name="Lan J."/>
        </authorList>
    </citation>
    <scope>NUCLEOTIDE SEQUENCE [LARGE SCALE GENOMIC DNA]</scope>
    <source>
        <strain evidence="12 13">PS1</strain>
    </source>
</reference>
<dbReference type="InterPro" id="IPR011342">
    <property type="entry name" value="Shikimate_DH"/>
</dbReference>
<comment type="function">
    <text evidence="8">Involved in the biosynthesis of the chorismate, which leads to the biosynthesis of aromatic amino acids. Catalyzes the reversible NADPH linked reduction of 3-dehydroshikimate (DHSA) to yield shikimate (SA).</text>
</comment>
<dbReference type="RefSeq" id="WP_311071840.1">
    <property type="nucleotide sequence ID" value="NZ_CP134494.1"/>
</dbReference>